<dbReference type="InterPro" id="IPR029044">
    <property type="entry name" value="Nucleotide-diphossugar_trans"/>
</dbReference>
<dbReference type="GO" id="GO:0000032">
    <property type="term" value="P:cell wall mannoprotein biosynthetic process"/>
    <property type="evidence" value="ECO:0007669"/>
    <property type="project" value="TreeGrafter"/>
</dbReference>
<dbReference type="PANTHER" id="PTHR31121">
    <property type="entry name" value="ALPHA-1,2 MANNOSYLTRANSFERASE KTR1"/>
    <property type="match status" value="1"/>
</dbReference>
<reference evidence="4" key="1">
    <citation type="submission" date="2020-06" db="EMBL/GenBank/DDBJ databases">
        <authorList>
            <consortium name="Plant Systems Biology data submission"/>
        </authorList>
    </citation>
    <scope>NUCLEOTIDE SEQUENCE</scope>
    <source>
        <strain evidence="4">D6</strain>
    </source>
</reference>
<comment type="similarity">
    <text evidence="1">Belongs to the glycosyltransferase 15 family.</text>
</comment>
<keyword evidence="2" id="KW-0808">Transferase</keyword>
<dbReference type="OrthoDB" id="439943at2759"/>
<keyword evidence="4" id="KW-0328">Glycosyltransferase</keyword>
<dbReference type="GO" id="GO:0006487">
    <property type="term" value="P:protein N-linked glycosylation"/>
    <property type="evidence" value="ECO:0007669"/>
    <property type="project" value="TreeGrafter"/>
</dbReference>
<dbReference type="GO" id="GO:0000026">
    <property type="term" value="F:alpha-1,2-mannosyltransferase activity"/>
    <property type="evidence" value="ECO:0007669"/>
    <property type="project" value="TreeGrafter"/>
</dbReference>
<keyword evidence="5" id="KW-1185">Reference proteome</keyword>
<feature type="signal peptide" evidence="3">
    <location>
        <begin position="1"/>
        <end position="22"/>
    </location>
</feature>
<sequence length="433" mass="49632">MSTSGKCFAILIILFAANWMLALRPSLDLFAKTLMSSTSQQTIEEPQQEIHDIQGCIGGKRTSGDAIVMMIQKNHSTYSGEHSVDIGGPLITLKEAYPQVSKADILLWHEGDFTWDDVPINKLDGMNVRLCNLKHAEGAWGPPPNAQVPPKSPEMPWSVGYRNMIRFYAVTVWDVLADMGYEYVMRLDDDSNFMSPIQYNLFDALRSQDAVYGYRMDVRECGSTDFGPDEFSGWVDSYVNKTQTNPRHGPLTESYCKKMGRFGFYNNFFLTRIDWWRRPEVVHFEKAFDESNYIYSKRYGDLLFHTAAIKLFAEPREVLKYVDWSYAHVTVNHGEWVYGGVSFGTEDPRRKKSKKIKHFQKWMMDRWGLTLDQVGVLSFDCNVTNHLCGVSSCAKTGEHGIELQMGLQGTGPWWQAPALVQCLPKEQWHMFEN</sequence>
<dbReference type="InterPro" id="IPR002685">
    <property type="entry name" value="Glyco_trans_15"/>
</dbReference>
<evidence type="ECO:0000313" key="4">
    <source>
        <dbReference type="EMBL" id="CAB9514279.1"/>
    </source>
</evidence>
<name>A0A9N8E9I4_9STRA</name>
<gene>
    <name evidence="4" type="ORF">SEMRO_643_G180380.1</name>
</gene>
<comment type="caution">
    <text evidence="4">The sequence shown here is derived from an EMBL/GenBank/DDBJ whole genome shotgun (WGS) entry which is preliminary data.</text>
</comment>
<organism evidence="4 5">
    <name type="scientific">Seminavis robusta</name>
    <dbReference type="NCBI Taxonomy" id="568900"/>
    <lineage>
        <taxon>Eukaryota</taxon>
        <taxon>Sar</taxon>
        <taxon>Stramenopiles</taxon>
        <taxon>Ochrophyta</taxon>
        <taxon>Bacillariophyta</taxon>
        <taxon>Bacillariophyceae</taxon>
        <taxon>Bacillariophycidae</taxon>
        <taxon>Naviculales</taxon>
        <taxon>Naviculaceae</taxon>
        <taxon>Seminavis</taxon>
    </lineage>
</organism>
<proteinExistence type="inferred from homology"/>
<dbReference type="PANTHER" id="PTHR31121:SF6">
    <property type="entry name" value="ALPHA-1,2 MANNOSYLTRANSFERASE KTR1"/>
    <property type="match status" value="1"/>
</dbReference>
<dbReference type="Gene3D" id="3.90.550.10">
    <property type="entry name" value="Spore Coat Polysaccharide Biosynthesis Protein SpsA, Chain A"/>
    <property type="match status" value="1"/>
</dbReference>
<feature type="chain" id="PRO_5040320245" evidence="3">
    <location>
        <begin position="23"/>
        <end position="433"/>
    </location>
</feature>
<dbReference type="EMBL" id="CAICTM010000642">
    <property type="protein sequence ID" value="CAB9514279.1"/>
    <property type="molecule type" value="Genomic_DNA"/>
</dbReference>
<evidence type="ECO:0000256" key="2">
    <source>
        <dbReference type="ARBA" id="ARBA00022679"/>
    </source>
</evidence>
<dbReference type="AlphaFoldDB" id="A0A9N8E9I4"/>
<dbReference type="SUPFAM" id="SSF53448">
    <property type="entry name" value="Nucleotide-diphospho-sugar transferases"/>
    <property type="match status" value="1"/>
</dbReference>
<protein>
    <submittedName>
        <fullName evidence="4">Probable mannosyltransferase</fullName>
    </submittedName>
</protein>
<evidence type="ECO:0000256" key="1">
    <source>
        <dbReference type="ARBA" id="ARBA00007677"/>
    </source>
</evidence>
<keyword evidence="3" id="KW-0732">Signal</keyword>
<accession>A0A9N8E9I4</accession>
<evidence type="ECO:0000256" key="3">
    <source>
        <dbReference type="SAM" id="SignalP"/>
    </source>
</evidence>
<evidence type="ECO:0000313" key="5">
    <source>
        <dbReference type="Proteomes" id="UP001153069"/>
    </source>
</evidence>
<dbReference type="GO" id="GO:0005794">
    <property type="term" value="C:Golgi apparatus"/>
    <property type="evidence" value="ECO:0007669"/>
    <property type="project" value="TreeGrafter"/>
</dbReference>
<dbReference type="Pfam" id="PF01793">
    <property type="entry name" value="Glyco_transf_15"/>
    <property type="match status" value="1"/>
</dbReference>
<dbReference type="GO" id="GO:0016020">
    <property type="term" value="C:membrane"/>
    <property type="evidence" value="ECO:0007669"/>
    <property type="project" value="InterPro"/>
</dbReference>
<dbReference type="Proteomes" id="UP001153069">
    <property type="component" value="Unassembled WGS sequence"/>
</dbReference>